<sequence>MANIEAIKSVDKSFIVLTPDNDTLSYTIKLTNTGTTYAQNVMLQDILPDGVSIINGSVYLNGESICNTNFKCGIDLGNLPVGEELTVTFSVRISLNISIDQIDNVANITYTDENGTNTVTTNTVTTNIIIINLCVNKYADRCFALVGENINYTVKIANNGNTPINNVVLRDIHSDGIELVDEAQTLQDWIIGTINPNQTVVINFEMQVTKLPCPAVIKNKVCINFTYDVPETTITSPGLFLVTFALFPFLLVDINLLIHLEKLLLKLVIELLF</sequence>
<dbReference type="PANTHER" id="PTHR34819:SF3">
    <property type="entry name" value="CELL SURFACE PROTEIN"/>
    <property type="match status" value="1"/>
</dbReference>
<keyword evidence="1" id="KW-0472">Membrane</keyword>
<protein>
    <submittedName>
        <fullName evidence="3">DUF11 domain-containing protein</fullName>
    </submittedName>
</protein>
<evidence type="ECO:0000313" key="4">
    <source>
        <dbReference type="Proteomes" id="UP000326961"/>
    </source>
</evidence>
<dbReference type="NCBIfam" id="TIGR01451">
    <property type="entry name" value="B_ant_repeat"/>
    <property type="match status" value="2"/>
</dbReference>
<dbReference type="InterPro" id="IPR051172">
    <property type="entry name" value="Chlamydia_OmcB"/>
</dbReference>
<dbReference type="Proteomes" id="UP000326961">
    <property type="component" value="Chromosome"/>
</dbReference>
<keyword evidence="1" id="KW-1133">Transmembrane helix</keyword>
<organism evidence="3 4">
    <name type="scientific">Paraclostridium bifermentans</name>
    <name type="common">Clostridium bifermentans</name>
    <dbReference type="NCBI Taxonomy" id="1490"/>
    <lineage>
        <taxon>Bacteria</taxon>
        <taxon>Bacillati</taxon>
        <taxon>Bacillota</taxon>
        <taxon>Clostridia</taxon>
        <taxon>Peptostreptococcales</taxon>
        <taxon>Peptostreptococcaceae</taxon>
        <taxon>Paraclostridium</taxon>
    </lineage>
</organism>
<evidence type="ECO:0000313" key="3">
    <source>
        <dbReference type="EMBL" id="QEZ67468.1"/>
    </source>
</evidence>
<dbReference type="InterPro" id="IPR001434">
    <property type="entry name" value="OmcB-like_DUF11"/>
</dbReference>
<name>A0A5P3X833_PARBF</name>
<reference evidence="3 4" key="1">
    <citation type="submission" date="2018-09" db="EMBL/GenBank/DDBJ databases">
        <title>A clostridial neurotoxin that targets Anopheles mosquitoes.</title>
        <authorList>
            <person name="Contreras E."/>
            <person name="Masuyer G."/>
            <person name="Qureshi N."/>
            <person name="Chawla S."/>
            <person name="Lim H.L."/>
            <person name="Chen J."/>
            <person name="Stenmark P."/>
            <person name="Gill S."/>
        </authorList>
    </citation>
    <scope>NUCLEOTIDE SEQUENCE [LARGE SCALE GENOMIC DNA]</scope>
    <source>
        <strain evidence="3 4">Cbm</strain>
    </source>
</reference>
<dbReference type="Pfam" id="PF01345">
    <property type="entry name" value="DUF11"/>
    <property type="match status" value="2"/>
</dbReference>
<dbReference type="InterPro" id="IPR013783">
    <property type="entry name" value="Ig-like_fold"/>
</dbReference>
<dbReference type="EMBL" id="CP032452">
    <property type="protein sequence ID" value="QEZ67468.1"/>
    <property type="molecule type" value="Genomic_DNA"/>
</dbReference>
<dbReference type="InterPro" id="IPR047589">
    <property type="entry name" value="DUF11_rpt"/>
</dbReference>
<proteinExistence type="predicted"/>
<accession>A0A5P3X833</accession>
<dbReference type="AlphaFoldDB" id="A0A5P3X833"/>
<dbReference type="SUPFAM" id="SSF49401">
    <property type="entry name" value="Bacterial adhesins"/>
    <property type="match status" value="1"/>
</dbReference>
<dbReference type="PANTHER" id="PTHR34819">
    <property type="entry name" value="LARGE CYSTEINE-RICH PERIPLASMIC PROTEIN OMCB"/>
    <property type="match status" value="1"/>
</dbReference>
<gene>
    <name evidence="3" type="ORF">D4A35_00430</name>
</gene>
<feature type="domain" description="DUF11" evidence="2">
    <location>
        <begin position="21"/>
        <end position="123"/>
    </location>
</feature>
<evidence type="ECO:0000256" key="1">
    <source>
        <dbReference type="SAM" id="Phobius"/>
    </source>
</evidence>
<keyword evidence="1" id="KW-0812">Transmembrane</keyword>
<dbReference type="Gene3D" id="2.60.40.10">
    <property type="entry name" value="Immunoglobulins"/>
    <property type="match status" value="1"/>
</dbReference>
<feature type="domain" description="DUF11" evidence="2">
    <location>
        <begin position="134"/>
        <end position="221"/>
    </location>
</feature>
<dbReference type="InterPro" id="IPR008966">
    <property type="entry name" value="Adhesion_dom_sf"/>
</dbReference>
<feature type="transmembrane region" description="Helical" evidence="1">
    <location>
        <begin position="238"/>
        <end position="258"/>
    </location>
</feature>
<evidence type="ECO:0000259" key="2">
    <source>
        <dbReference type="Pfam" id="PF01345"/>
    </source>
</evidence>